<feature type="compositionally biased region" description="Basic and acidic residues" evidence="1">
    <location>
        <begin position="90"/>
        <end position="107"/>
    </location>
</feature>
<sequence length="206" mass="23402">MKRFPLISVFTRLMASTMILAVALTAAAPVAQAQNGRDCRGADCLFPRDRDRNHQRTGPMPQGRGERPAMPDQRNDHRDWRIPGPMPQGKGERAPMPRPAERGDYRPHVPVVPLPPRDRGWQPERRDHHGWAPSHDRDRTDVRRPVPRGHSFGPPGRQLTNAERWKLRPPPHGREYRVVNDRVVLIDTETLATVGVVGFLSSLMAR</sequence>
<evidence type="ECO:0000256" key="1">
    <source>
        <dbReference type="SAM" id="MobiDB-lite"/>
    </source>
</evidence>
<protein>
    <recommendedName>
        <fullName evidence="5">Integral membrane protein</fullName>
    </recommendedName>
</protein>
<feature type="region of interest" description="Disordered" evidence="1">
    <location>
        <begin position="44"/>
        <end position="169"/>
    </location>
</feature>
<dbReference type="Proteomes" id="UP001597413">
    <property type="component" value="Unassembled WGS sequence"/>
</dbReference>
<evidence type="ECO:0008006" key="5">
    <source>
        <dbReference type="Google" id="ProtNLM"/>
    </source>
</evidence>
<evidence type="ECO:0000313" key="3">
    <source>
        <dbReference type="EMBL" id="MFD2174189.1"/>
    </source>
</evidence>
<evidence type="ECO:0000313" key="4">
    <source>
        <dbReference type="Proteomes" id="UP001597413"/>
    </source>
</evidence>
<proteinExistence type="predicted"/>
<dbReference type="EMBL" id="JBHUIX010000009">
    <property type="protein sequence ID" value="MFD2174189.1"/>
    <property type="molecule type" value="Genomic_DNA"/>
</dbReference>
<keyword evidence="4" id="KW-1185">Reference proteome</keyword>
<evidence type="ECO:0000256" key="2">
    <source>
        <dbReference type="SAM" id="SignalP"/>
    </source>
</evidence>
<feature type="compositionally biased region" description="Basic and acidic residues" evidence="1">
    <location>
        <begin position="44"/>
        <end position="54"/>
    </location>
</feature>
<gene>
    <name evidence="3" type="ORF">ACFSM0_08825</name>
</gene>
<dbReference type="RefSeq" id="WP_377389430.1">
    <property type="nucleotide sequence ID" value="NZ_JBHUIX010000009.1"/>
</dbReference>
<reference evidence="4" key="1">
    <citation type="journal article" date="2019" name="Int. J. Syst. Evol. Microbiol.">
        <title>The Global Catalogue of Microorganisms (GCM) 10K type strain sequencing project: providing services to taxonomists for standard genome sequencing and annotation.</title>
        <authorList>
            <consortium name="The Broad Institute Genomics Platform"/>
            <consortium name="The Broad Institute Genome Sequencing Center for Infectious Disease"/>
            <person name="Wu L."/>
            <person name="Ma J."/>
        </authorList>
    </citation>
    <scope>NUCLEOTIDE SEQUENCE [LARGE SCALE GENOMIC DNA]</scope>
    <source>
        <strain evidence="4">CCUG 55131</strain>
    </source>
</reference>
<organism evidence="3 4">
    <name type="scientific">Rhodobacter lacus</name>
    <dbReference type="NCBI Taxonomy" id="1641972"/>
    <lineage>
        <taxon>Bacteria</taxon>
        <taxon>Pseudomonadati</taxon>
        <taxon>Pseudomonadota</taxon>
        <taxon>Alphaproteobacteria</taxon>
        <taxon>Rhodobacterales</taxon>
        <taxon>Rhodobacter group</taxon>
        <taxon>Rhodobacter</taxon>
    </lineage>
</organism>
<name>A0ABW5A9K2_9RHOB</name>
<keyword evidence="2" id="KW-0732">Signal</keyword>
<feature type="compositionally biased region" description="Basic and acidic residues" evidence="1">
    <location>
        <begin position="116"/>
        <end position="144"/>
    </location>
</feature>
<feature type="signal peptide" evidence="2">
    <location>
        <begin position="1"/>
        <end position="33"/>
    </location>
</feature>
<feature type="chain" id="PRO_5045772747" description="Integral membrane protein" evidence="2">
    <location>
        <begin position="34"/>
        <end position="206"/>
    </location>
</feature>
<comment type="caution">
    <text evidence="3">The sequence shown here is derived from an EMBL/GenBank/DDBJ whole genome shotgun (WGS) entry which is preliminary data.</text>
</comment>
<feature type="compositionally biased region" description="Basic and acidic residues" evidence="1">
    <location>
        <begin position="64"/>
        <end position="81"/>
    </location>
</feature>
<accession>A0ABW5A9K2</accession>